<evidence type="ECO:0000256" key="4">
    <source>
        <dbReference type="SAM" id="Coils"/>
    </source>
</evidence>
<dbReference type="Gene3D" id="2.130.10.10">
    <property type="entry name" value="YVTN repeat-like/Quinoprotein amine dehydrogenase"/>
    <property type="match status" value="3"/>
</dbReference>
<evidence type="ECO:0000256" key="3">
    <source>
        <dbReference type="PROSITE-ProRule" id="PRU00221"/>
    </source>
</evidence>
<dbReference type="GO" id="GO:0043161">
    <property type="term" value="P:proteasome-mediated ubiquitin-dependent protein catabolic process"/>
    <property type="evidence" value="ECO:0007669"/>
    <property type="project" value="TreeGrafter"/>
</dbReference>
<dbReference type="PROSITE" id="PS50082">
    <property type="entry name" value="WD_REPEATS_2"/>
    <property type="match status" value="7"/>
</dbReference>
<dbReference type="InterPro" id="IPR036322">
    <property type="entry name" value="WD40_repeat_dom_sf"/>
</dbReference>
<dbReference type="SMART" id="SM00320">
    <property type="entry name" value="WD40"/>
    <property type="match status" value="7"/>
</dbReference>
<dbReference type="OrthoDB" id="19711at2759"/>
<feature type="repeat" description="WD" evidence="3">
    <location>
        <begin position="263"/>
        <end position="303"/>
    </location>
</feature>
<dbReference type="GO" id="GO:0005737">
    <property type="term" value="C:cytoplasm"/>
    <property type="evidence" value="ECO:0007669"/>
    <property type="project" value="TreeGrafter"/>
</dbReference>
<dbReference type="SUPFAM" id="SSF50978">
    <property type="entry name" value="WD40 repeat-like"/>
    <property type="match status" value="1"/>
</dbReference>
<dbReference type="CDD" id="cd00200">
    <property type="entry name" value="WD40"/>
    <property type="match status" value="1"/>
</dbReference>
<dbReference type="EMBL" id="CAJNOC010005313">
    <property type="protein sequence ID" value="CAF1048857.1"/>
    <property type="molecule type" value="Genomic_DNA"/>
</dbReference>
<keyword evidence="2" id="KW-0677">Repeat</keyword>
<feature type="repeat" description="WD" evidence="3">
    <location>
        <begin position="345"/>
        <end position="385"/>
    </location>
</feature>
<dbReference type="InterPro" id="IPR001680">
    <property type="entry name" value="WD40_rpt"/>
</dbReference>
<feature type="coiled-coil region" evidence="4">
    <location>
        <begin position="152"/>
        <end position="186"/>
    </location>
</feature>
<dbReference type="PANTHER" id="PTHR19849">
    <property type="entry name" value="PHOSPHOLIPASE A-2-ACTIVATING PROTEIN"/>
    <property type="match status" value="1"/>
</dbReference>
<dbReference type="GO" id="GO:0043130">
    <property type="term" value="F:ubiquitin binding"/>
    <property type="evidence" value="ECO:0007669"/>
    <property type="project" value="TreeGrafter"/>
</dbReference>
<feature type="repeat" description="WD" evidence="3">
    <location>
        <begin position="222"/>
        <end position="262"/>
    </location>
</feature>
<dbReference type="InterPro" id="IPR015943">
    <property type="entry name" value="WD40/YVTN_repeat-like_dom_sf"/>
</dbReference>
<gene>
    <name evidence="5" type="ORF">OXX778_LOCUS18723</name>
</gene>
<dbReference type="PRINTS" id="PR00320">
    <property type="entry name" value="GPROTEINBRPT"/>
</dbReference>
<dbReference type="InterPro" id="IPR020472">
    <property type="entry name" value="WD40_PAC1"/>
</dbReference>
<name>A0A814KAQ1_9BILA</name>
<keyword evidence="4" id="KW-0175">Coiled coil</keyword>
<dbReference type="AlphaFoldDB" id="A0A814KAQ1"/>
<keyword evidence="1 3" id="KW-0853">WD repeat</keyword>
<proteinExistence type="predicted"/>
<evidence type="ECO:0000256" key="2">
    <source>
        <dbReference type="ARBA" id="ARBA00022737"/>
    </source>
</evidence>
<feature type="repeat" description="WD" evidence="3">
    <location>
        <begin position="468"/>
        <end position="499"/>
    </location>
</feature>
<sequence>MDEVRLILPCGFENTYGSLRNGENVKRCMMCEDEDLIVQDILNKPRNRLRLKERELEIEIENMRKLNEKISSAKQNPSQYVEKSYERIFNQLELRKDEVKRELNKEIDDYYNKLRSNLEAEKLLSIRNLEQNSIEEISLLNFKIEKTDIDNANELRERLKLIESNLEKINKRCDELNEIIQNVDAGLKKQFVFFEYQIDMKKIFGEITEIVSKFNFKQKSILNGHKGSVWCLENVDENRVLSGSTDEKIKLWDLNKAKCIKTYTGHTAEVYFLCMLNKELFASGSNDDTIKIWNVKNGECLKTLTNHENSVCCLKLFSNNKLVSSSDDRTIKIWNYATGECLRTLIGHNHWVYYIEEGPRNTIISGSYDYTIKIWNIDSGKNLKTLQGHQKGVVCLKLVNSKKLASGSSDKTIKIWNLETGECLNTFFGHSDDVNMLAILKSGHLVSCSNDKTIKIWNIDSGECIKTIFGHTDSILSLILTKNEDIITASDDSKIIVWSKFV</sequence>
<dbReference type="GO" id="GO:0010992">
    <property type="term" value="P:ubiquitin recycling"/>
    <property type="evidence" value="ECO:0007669"/>
    <property type="project" value="TreeGrafter"/>
</dbReference>
<reference evidence="5" key="1">
    <citation type="submission" date="2021-02" db="EMBL/GenBank/DDBJ databases">
        <authorList>
            <person name="Nowell W R."/>
        </authorList>
    </citation>
    <scope>NUCLEOTIDE SEQUENCE</scope>
    <source>
        <strain evidence="5">Ploen Becks lab</strain>
    </source>
</reference>
<feature type="coiled-coil region" evidence="4">
    <location>
        <begin position="46"/>
        <end position="120"/>
    </location>
</feature>
<keyword evidence="6" id="KW-1185">Reference proteome</keyword>
<feature type="repeat" description="WD" evidence="3">
    <location>
        <begin position="386"/>
        <end position="426"/>
    </location>
</feature>
<evidence type="ECO:0000313" key="6">
    <source>
        <dbReference type="Proteomes" id="UP000663879"/>
    </source>
</evidence>
<dbReference type="PROSITE" id="PS00678">
    <property type="entry name" value="WD_REPEATS_1"/>
    <property type="match status" value="4"/>
</dbReference>
<accession>A0A814KAQ1</accession>
<dbReference type="PANTHER" id="PTHR19849:SF1">
    <property type="entry name" value="F-BOX_WD REPEAT-CONTAINING PROTEIN 7"/>
    <property type="match status" value="1"/>
</dbReference>
<dbReference type="Pfam" id="PF00400">
    <property type="entry name" value="WD40"/>
    <property type="match status" value="7"/>
</dbReference>
<protein>
    <submittedName>
        <fullName evidence="5">Uncharacterized protein</fullName>
    </submittedName>
</protein>
<feature type="repeat" description="WD" evidence="3">
    <location>
        <begin position="304"/>
        <end position="344"/>
    </location>
</feature>
<dbReference type="PROSITE" id="PS50294">
    <property type="entry name" value="WD_REPEATS_REGION"/>
    <property type="match status" value="7"/>
</dbReference>
<dbReference type="GO" id="GO:0005634">
    <property type="term" value="C:nucleus"/>
    <property type="evidence" value="ECO:0007669"/>
    <property type="project" value="TreeGrafter"/>
</dbReference>
<dbReference type="Proteomes" id="UP000663879">
    <property type="component" value="Unassembled WGS sequence"/>
</dbReference>
<evidence type="ECO:0000313" key="5">
    <source>
        <dbReference type="EMBL" id="CAF1048857.1"/>
    </source>
</evidence>
<dbReference type="InterPro" id="IPR019775">
    <property type="entry name" value="WD40_repeat_CS"/>
</dbReference>
<comment type="caution">
    <text evidence="5">The sequence shown here is derived from an EMBL/GenBank/DDBJ whole genome shotgun (WGS) entry which is preliminary data.</text>
</comment>
<evidence type="ECO:0000256" key="1">
    <source>
        <dbReference type="ARBA" id="ARBA00022574"/>
    </source>
</evidence>
<feature type="repeat" description="WD" evidence="3">
    <location>
        <begin position="427"/>
        <end position="467"/>
    </location>
</feature>
<organism evidence="5 6">
    <name type="scientific">Brachionus calyciflorus</name>
    <dbReference type="NCBI Taxonomy" id="104777"/>
    <lineage>
        <taxon>Eukaryota</taxon>
        <taxon>Metazoa</taxon>
        <taxon>Spiralia</taxon>
        <taxon>Gnathifera</taxon>
        <taxon>Rotifera</taxon>
        <taxon>Eurotatoria</taxon>
        <taxon>Monogononta</taxon>
        <taxon>Pseudotrocha</taxon>
        <taxon>Ploima</taxon>
        <taxon>Brachionidae</taxon>
        <taxon>Brachionus</taxon>
    </lineage>
</organism>